<dbReference type="EMBL" id="BOOC01000011">
    <property type="protein sequence ID" value="GIH40016.1"/>
    <property type="molecule type" value="Genomic_DNA"/>
</dbReference>
<comment type="caution">
    <text evidence="3">The sequence shown here is derived from an EMBL/GenBank/DDBJ whole genome shotgun (WGS) entry which is preliminary data.</text>
</comment>
<proteinExistence type="predicted"/>
<feature type="region of interest" description="Disordered" evidence="1">
    <location>
        <begin position="1"/>
        <end position="29"/>
    </location>
</feature>
<name>A0ABQ4FYW0_9ACTN</name>
<evidence type="ECO:0000313" key="4">
    <source>
        <dbReference type="Proteomes" id="UP000603904"/>
    </source>
</evidence>
<sequence length="170" mass="19103">MWPKEDPQGGVQEGKDKERDEERSPVEEEVLGEALKELVEQLKKEKLTKAERVVYEGVVEQGRPHRHVAEEHDLSPKGVPVHRDRALTKIREGTRDRWLRFHLAVAVGSLVAVLAKLLGFDSKAIVVTVPVVVLVFEACAALAKRLREGRARRSLGEPPQGGPEDEQDRR</sequence>
<feature type="transmembrane region" description="Helical" evidence="2">
    <location>
        <begin position="124"/>
        <end position="143"/>
    </location>
</feature>
<reference evidence="3 4" key="1">
    <citation type="submission" date="2021-01" db="EMBL/GenBank/DDBJ databases">
        <title>Whole genome shotgun sequence of Microbispora corallina NBRC 16416.</title>
        <authorList>
            <person name="Komaki H."/>
            <person name="Tamura T."/>
        </authorList>
    </citation>
    <scope>NUCLEOTIDE SEQUENCE [LARGE SCALE GENOMIC DNA]</scope>
    <source>
        <strain evidence="3 4">NBRC 16416</strain>
    </source>
</reference>
<feature type="region of interest" description="Disordered" evidence="1">
    <location>
        <begin position="150"/>
        <end position="170"/>
    </location>
</feature>
<feature type="compositionally biased region" description="Basic and acidic residues" evidence="1">
    <location>
        <begin position="1"/>
        <end position="26"/>
    </location>
</feature>
<accession>A0ABQ4FYW0</accession>
<protein>
    <submittedName>
        <fullName evidence="3">Uncharacterized protein</fullName>
    </submittedName>
</protein>
<gene>
    <name evidence="3" type="ORF">Mco01_30160</name>
</gene>
<organism evidence="3 4">
    <name type="scientific">Microbispora corallina</name>
    <dbReference type="NCBI Taxonomy" id="83302"/>
    <lineage>
        <taxon>Bacteria</taxon>
        <taxon>Bacillati</taxon>
        <taxon>Actinomycetota</taxon>
        <taxon>Actinomycetes</taxon>
        <taxon>Streptosporangiales</taxon>
        <taxon>Streptosporangiaceae</taxon>
        <taxon>Microbispora</taxon>
    </lineage>
</organism>
<evidence type="ECO:0000256" key="2">
    <source>
        <dbReference type="SAM" id="Phobius"/>
    </source>
</evidence>
<dbReference type="InterPro" id="IPR013324">
    <property type="entry name" value="RNA_pol_sigma_r3/r4-like"/>
</dbReference>
<dbReference type="RefSeq" id="WP_204057480.1">
    <property type="nucleotide sequence ID" value="NZ_BAAAGP010000027.1"/>
</dbReference>
<feature type="transmembrane region" description="Helical" evidence="2">
    <location>
        <begin position="98"/>
        <end position="118"/>
    </location>
</feature>
<keyword evidence="4" id="KW-1185">Reference proteome</keyword>
<dbReference type="Proteomes" id="UP000603904">
    <property type="component" value="Unassembled WGS sequence"/>
</dbReference>
<dbReference type="SUPFAM" id="SSF88659">
    <property type="entry name" value="Sigma3 and sigma4 domains of RNA polymerase sigma factors"/>
    <property type="match status" value="1"/>
</dbReference>
<evidence type="ECO:0000256" key="1">
    <source>
        <dbReference type="SAM" id="MobiDB-lite"/>
    </source>
</evidence>
<keyword evidence="2" id="KW-1133">Transmembrane helix</keyword>
<evidence type="ECO:0000313" key="3">
    <source>
        <dbReference type="EMBL" id="GIH40016.1"/>
    </source>
</evidence>
<keyword evidence="2" id="KW-0812">Transmembrane</keyword>
<keyword evidence="2" id="KW-0472">Membrane</keyword>